<reference evidence="1" key="1">
    <citation type="submission" date="2023-11" db="EMBL/GenBank/DDBJ databases">
        <authorList>
            <person name="Poullet M."/>
        </authorList>
    </citation>
    <scope>NUCLEOTIDE SEQUENCE</scope>
    <source>
        <strain evidence="1">E1834</strain>
    </source>
</reference>
<proteinExistence type="predicted"/>
<dbReference type="Proteomes" id="UP001497535">
    <property type="component" value="Unassembled WGS sequence"/>
</dbReference>
<dbReference type="EMBL" id="CAVMJV010000041">
    <property type="protein sequence ID" value="CAK5080329.1"/>
    <property type="molecule type" value="Genomic_DNA"/>
</dbReference>
<comment type="caution">
    <text evidence="1">The sequence shown here is derived from an EMBL/GenBank/DDBJ whole genome shotgun (WGS) entry which is preliminary data.</text>
</comment>
<gene>
    <name evidence="1" type="ORF">MENTE1834_LOCUS27494</name>
</gene>
<accession>A0ACB0ZML9</accession>
<evidence type="ECO:0000313" key="2">
    <source>
        <dbReference type="Proteomes" id="UP001497535"/>
    </source>
</evidence>
<protein>
    <submittedName>
        <fullName evidence="1">Uncharacterized protein</fullName>
    </submittedName>
</protein>
<keyword evidence="2" id="KW-1185">Reference proteome</keyword>
<evidence type="ECO:0000313" key="1">
    <source>
        <dbReference type="EMBL" id="CAK5080329.1"/>
    </source>
</evidence>
<sequence>MKLQTYSNGLYSQNGLLFNKIDEVVRFFLKFLILFKIIKQFVVDNIRWKLPKIERAV</sequence>
<organism evidence="1 2">
    <name type="scientific">Meloidogyne enterolobii</name>
    <name type="common">Root-knot nematode worm</name>
    <name type="synonym">Meloidogyne mayaguensis</name>
    <dbReference type="NCBI Taxonomy" id="390850"/>
    <lineage>
        <taxon>Eukaryota</taxon>
        <taxon>Metazoa</taxon>
        <taxon>Ecdysozoa</taxon>
        <taxon>Nematoda</taxon>
        <taxon>Chromadorea</taxon>
        <taxon>Rhabditida</taxon>
        <taxon>Tylenchina</taxon>
        <taxon>Tylenchomorpha</taxon>
        <taxon>Tylenchoidea</taxon>
        <taxon>Meloidogynidae</taxon>
        <taxon>Meloidogyninae</taxon>
        <taxon>Meloidogyne</taxon>
    </lineage>
</organism>
<name>A0ACB0ZML9_MELEN</name>